<dbReference type="Gene3D" id="1.10.10.60">
    <property type="entry name" value="Homeodomain-like"/>
    <property type="match status" value="1"/>
</dbReference>
<protein>
    <submittedName>
        <fullName evidence="5">AraC-like DNA-binding protein</fullName>
    </submittedName>
</protein>
<dbReference type="AlphaFoldDB" id="A0A7X0EER1"/>
<dbReference type="Pfam" id="PF12625">
    <property type="entry name" value="Arabinose_bd"/>
    <property type="match status" value="1"/>
</dbReference>
<keyword evidence="2 5" id="KW-0238">DNA-binding</keyword>
<dbReference type="RefSeq" id="WP_184803592.1">
    <property type="nucleotide sequence ID" value="NZ_JACIIZ010000011.1"/>
</dbReference>
<dbReference type="InterPro" id="IPR018060">
    <property type="entry name" value="HTH_AraC"/>
</dbReference>
<dbReference type="PROSITE" id="PS01124">
    <property type="entry name" value="HTH_ARAC_FAMILY_2"/>
    <property type="match status" value="1"/>
</dbReference>
<name>A0A7X0EER1_9PROT</name>
<keyword evidence="3" id="KW-0804">Transcription</keyword>
<reference evidence="5 6" key="1">
    <citation type="submission" date="2020-08" db="EMBL/GenBank/DDBJ databases">
        <title>Genomic Encyclopedia of Type Strains, Phase IV (KMG-IV): sequencing the most valuable type-strain genomes for metagenomic binning, comparative biology and taxonomic classification.</title>
        <authorList>
            <person name="Goeker M."/>
        </authorList>
    </citation>
    <scope>NUCLEOTIDE SEQUENCE [LARGE SCALE GENOMIC DNA]</scope>
    <source>
        <strain evidence="5 6">DSM 22198</strain>
    </source>
</reference>
<evidence type="ECO:0000313" key="5">
    <source>
        <dbReference type="EMBL" id="MBB6253290.1"/>
    </source>
</evidence>
<evidence type="ECO:0000313" key="6">
    <source>
        <dbReference type="Proteomes" id="UP000539175"/>
    </source>
</evidence>
<dbReference type="EMBL" id="JACIIZ010000011">
    <property type="protein sequence ID" value="MBB6253290.1"/>
    <property type="molecule type" value="Genomic_DNA"/>
</dbReference>
<comment type="caution">
    <text evidence="5">The sequence shown here is derived from an EMBL/GenBank/DDBJ whole genome shotgun (WGS) entry which is preliminary data.</text>
</comment>
<dbReference type="PANTHER" id="PTHR47894:SF4">
    <property type="entry name" value="HTH-TYPE TRANSCRIPTIONAL REGULATOR GADX"/>
    <property type="match status" value="1"/>
</dbReference>
<feature type="domain" description="HTH araC/xylS-type" evidence="4">
    <location>
        <begin position="255"/>
        <end position="353"/>
    </location>
</feature>
<dbReference type="SUPFAM" id="SSF46689">
    <property type="entry name" value="Homeodomain-like"/>
    <property type="match status" value="1"/>
</dbReference>
<sequence>METHATGEEPAGTRARAPEARFDALNSQSLRFLPDLVRDLGGDPTALFRKARISPQVVDRRDSTIAYRSFVQMLELAAADLKRPDFGMLLAQRQSGHKVMGPIGIVMKNSATVGQALGYCAKHIHAYCLATRVRFEPDRRQHILFVRLEVLLDGLPQRTQAVEHALLLAHRNIIEISGGRAAVRQVRFQHEPHSSPARYREHFGCDVRFGQPSDGIQVTEDDLLCPVQEADEQIYEMATSYIDSHFPQGAPPTHALVRELIRRHLADENCRNEFIAAELCMHARTLQRRLKDEGTTFEDLKDEVRRGMALHYLLNSGLPLAHVAEKLGYADTSVLTRSCNRWFGTSPHLLRQQDRTGSVAH</sequence>
<dbReference type="InterPro" id="IPR009057">
    <property type="entry name" value="Homeodomain-like_sf"/>
</dbReference>
<dbReference type="Pfam" id="PF12833">
    <property type="entry name" value="HTH_18"/>
    <property type="match status" value="1"/>
</dbReference>
<gene>
    <name evidence="5" type="ORF">FHS74_003859</name>
</gene>
<dbReference type="GO" id="GO:0005829">
    <property type="term" value="C:cytosol"/>
    <property type="evidence" value="ECO:0007669"/>
    <property type="project" value="TreeGrafter"/>
</dbReference>
<evidence type="ECO:0000256" key="1">
    <source>
        <dbReference type="ARBA" id="ARBA00023015"/>
    </source>
</evidence>
<dbReference type="Proteomes" id="UP000539175">
    <property type="component" value="Unassembled WGS sequence"/>
</dbReference>
<keyword evidence="6" id="KW-1185">Reference proteome</keyword>
<dbReference type="PANTHER" id="PTHR47894">
    <property type="entry name" value="HTH-TYPE TRANSCRIPTIONAL REGULATOR GADX"/>
    <property type="match status" value="1"/>
</dbReference>
<evidence type="ECO:0000256" key="3">
    <source>
        <dbReference type="ARBA" id="ARBA00023163"/>
    </source>
</evidence>
<evidence type="ECO:0000256" key="2">
    <source>
        <dbReference type="ARBA" id="ARBA00023125"/>
    </source>
</evidence>
<accession>A0A7X0EER1</accession>
<organism evidence="5 6">
    <name type="scientific">Nitrospirillum iridis</name>
    <dbReference type="NCBI Taxonomy" id="765888"/>
    <lineage>
        <taxon>Bacteria</taxon>
        <taxon>Pseudomonadati</taxon>
        <taxon>Pseudomonadota</taxon>
        <taxon>Alphaproteobacteria</taxon>
        <taxon>Rhodospirillales</taxon>
        <taxon>Azospirillaceae</taxon>
        <taxon>Nitrospirillum</taxon>
    </lineage>
</organism>
<keyword evidence="1" id="KW-0805">Transcription regulation</keyword>
<proteinExistence type="predicted"/>
<dbReference type="InterPro" id="IPR032687">
    <property type="entry name" value="AraC-type_N"/>
</dbReference>
<dbReference type="GO" id="GO:0000976">
    <property type="term" value="F:transcription cis-regulatory region binding"/>
    <property type="evidence" value="ECO:0007669"/>
    <property type="project" value="TreeGrafter"/>
</dbReference>
<evidence type="ECO:0000259" key="4">
    <source>
        <dbReference type="PROSITE" id="PS01124"/>
    </source>
</evidence>
<dbReference type="SMART" id="SM00342">
    <property type="entry name" value="HTH_ARAC"/>
    <property type="match status" value="1"/>
</dbReference>
<dbReference type="GO" id="GO:0003700">
    <property type="term" value="F:DNA-binding transcription factor activity"/>
    <property type="evidence" value="ECO:0007669"/>
    <property type="project" value="InterPro"/>
</dbReference>